<evidence type="ECO:0000313" key="3">
    <source>
        <dbReference type="Proteomes" id="UP000009026"/>
    </source>
</evidence>
<dbReference type="STRING" id="1297742.A176_000737"/>
<dbReference type="AlphaFoldDB" id="A0A0H4WR35"/>
<proteinExistence type="predicted"/>
<gene>
    <name evidence="2" type="ORF">A176_000737</name>
</gene>
<dbReference type="RefSeq" id="WP_002633455.1">
    <property type="nucleotide sequence ID" value="NZ_CP012109.1"/>
</dbReference>
<dbReference type="PATRIC" id="fig|1297742.4.peg.751"/>
<sequence length="144" mass="15161">MQQSKLFGLLFVLPMLMLSTSAHAFNINGTYTSENGDFVLTITQSNDFNGSFSGTYVAQFTPVGPLTMPVSGSFHFVNNPNGNLVPLALEFSAATRPADRSYLLADAWSGILTQPGVIAATGVRSYLPAGGTGVLSSLGTHTLK</sequence>
<dbReference type="OrthoDB" id="5523209at2"/>
<evidence type="ECO:0000256" key="1">
    <source>
        <dbReference type="SAM" id="SignalP"/>
    </source>
</evidence>
<keyword evidence="1" id="KW-0732">Signal</keyword>
<dbReference type="EMBL" id="CP012109">
    <property type="protein sequence ID" value="AKQ63825.1"/>
    <property type="molecule type" value="Genomic_DNA"/>
</dbReference>
<feature type="chain" id="PRO_5005211946" description="CHRD domain-containing protein" evidence="1">
    <location>
        <begin position="25"/>
        <end position="144"/>
    </location>
</feature>
<evidence type="ECO:0008006" key="4">
    <source>
        <dbReference type="Google" id="ProtNLM"/>
    </source>
</evidence>
<name>A0A0H4WR35_9BACT</name>
<dbReference type="Proteomes" id="UP000009026">
    <property type="component" value="Chromosome"/>
</dbReference>
<accession>A0A0H4WR35</accession>
<dbReference type="eggNOG" id="ENOG5033N5I">
    <property type="taxonomic scope" value="Bacteria"/>
</dbReference>
<keyword evidence="3" id="KW-1185">Reference proteome</keyword>
<reference evidence="2 3" key="1">
    <citation type="journal article" date="2016" name="PLoS ONE">
        <title>Complete Genome Sequence and Comparative Genomics of a Novel Myxobacterium Myxococcus hansupus.</title>
        <authorList>
            <person name="Sharma G."/>
            <person name="Narwani T."/>
            <person name="Subramanian S."/>
        </authorList>
    </citation>
    <scope>NUCLEOTIDE SEQUENCE [LARGE SCALE GENOMIC DNA]</scope>
    <source>
        <strain evidence="3">mixupus</strain>
    </source>
</reference>
<evidence type="ECO:0000313" key="2">
    <source>
        <dbReference type="EMBL" id="AKQ63825.1"/>
    </source>
</evidence>
<feature type="signal peptide" evidence="1">
    <location>
        <begin position="1"/>
        <end position="24"/>
    </location>
</feature>
<organism evidence="2 3">
    <name type="scientific">Pseudomyxococcus hansupus</name>
    <dbReference type="NCBI Taxonomy" id="1297742"/>
    <lineage>
        <taxon>Bacteria</taxon>
        <taxon>Pseudomonadati</taxon>
        <taxon>Myxococcota</taxon>
        <taxon>Myxococcia</taxon>
        <taxon>Myxococcales</taxon>
        <taxon>Cystobacterineae</taxon>
        <taxon>Myxococcaceae</taxon>
        <taxon>Pseudomyxococcus</taxon>
    </lineage>
</organism>
<protein>
    <recommendedName>
        <fullName evidence="4">CHRD domain-containing protein</fullName>
    </recommendedName>
</protein>
<dbReference type="KEGG" id="mym:A176_000737"/>